<dbReference type="GO" id="GO:0005737">
    <property type="term" value="C:cytoplasm"/>
    <property type="evidence" value="ECO:0007669"/>
    <property type="project" value="UniProtKB-SubCell"/>
</dbReference>
<reference evidence="10" key="2">
    <citation type="submission" date="2020-02" db="EMBL/GenBank/DDBJ databases">
        <title>Esox lucius (northern pike) genome, fEsoLuc1, primary haplotype.</title>
        <authorList>
            <person name="Myers G."/>
            <person name="Karagic N."/>
            <person name="Meyer A."/>
            <person name="Pippel M."/>
            <person name="Reichard M."/>
            <person name="Winkler S."/>
            <person name="Tracey A."/>
            <person name="Sims Y."/>
            <person name="Howe K."/>
            <person name="Rhie A."/>
            <person name="Formenti G."/>
            <person name="Durbin R."/>
            <person name="Fedrigo O."/>
            <person name="Jarvis E.D."/>
        </authorList>
    </citation>
    <scope>NUCLEOTIDE SEQUENCE [LARGE SCALE GENOMIC DNA]</scope>
</reference>
<protein>
    <recommendedName>
        <fullName evidence="9">Septin-type G domain-containing protein</fullName>
    </recommendedName>
</protein>
<dbReference type="InParanoid" id="A0A3P8XLW6"/>
<keyword evidence="4 7" id="KW-0547">Nucleotide-binding</keyword>
<keyword evidence="8" id="KW-0732">Signal</keyword>
<dbReference type="PROSITE" id="PS51719">
    <property type="entry name" value="G_SEPTIN"/>
    <property type="match status" value="1"/>
</dbReference>
<evidence type="ECO:0000256" key="6">
    <source>
        <dbReference type="ARBA" id="ARBA00023306"/>
    </source>
</evidence>
<sequence length="479" mass="55686">MFAPIIPLSFSLLFLVQVGTLTRAETGDLGLESILREFPQEIFNRSSQQATGSMPGNITYCCPFSEHCYLATLTKGNSNRFTRPKSPWGPLDPYATENWDKEYVGFATLPNQIHRNSVKKGFEFTLMVIGESGLGKSTLVNSLFLTDLYKDRKVLNAEGRLSQTVGITQKTVCIEEKGVKLKLNLVDTQGYGDTLNNQYSYKGISDYIDCQFEQYRKEEVGLERRHIRDNRVHCCLYFISPFGHGLRPLDVECMQALQDKVNIIPVLAKADCLTRDEVNKKKNRILSEIDEYMLKIYQFPDCESDEDEEFRRQDIEIKKSVPFAVIGSNKVVDINGRKVRVRVYPWGVVEVENPDHSDFVHLRNMLVRTHMQDLKDMTHDTHYERYRSQWLYKHQHTDEVGTSHTRPNKVSHVLAVLTSKYLRHKGQSMRKILRTFFKCSRKCSRKTIKLYDKTSQHQLFREDRINQSSMVELLQRNHY</sequence>
<dbReference type="AlphaFoldDB" id="A0A3P8XLW6"/>
<dbReference type="PANTHER" id="PTHR18884">
    <property type="entry name" value="SEPTIN"/>
    <property type="match status" value="1"/>
</dbReference>
<dbReference type="Bgee" id="ENSELUG00000006608">
    <property type="expression patterns" value="Expressed in testis"/>
</dbReference>
<dbReference type="Pfam" id="PF00735">
    <property type="entry name" value="Septin"/>
    <property type="match status" value="1"/>
</dbReference>
<comment type="similarity">
    <text evidence="7">Belongs to the TRAFAC class TrmE-Era-EngA-EngB-Septin-like GTPase superfamily. Septin GTPase family.</text>
</comment>
<keyword evidence="5 7" id="KW-0342">GTP-binding</keyword>
<comment type="subcellular location">
    <subcellularLocation>
        <location evidence="1">Cytoplasm</location>
    </subcellularLocation>
</comment>
<evidence type="ECO:0000256" key="4">
    <source>
        <dbReference type="ARBA" id="ARBA00022741"/>
    </source>
</evidence>
<proteinExistence type="inferred from homology"/>
<accession>A0A3P8XLW6</accession>
<organism evidence="10 11">
    <name type="scientific">Esox lucius</name>
    <name type="common">Northern pike</name>
    <dbReference type="NCBI Taxonomy" id="8010"/>
    <lineage>
        <taxon>Eukaryota</taxon>
        <taxon>Metazoa</taxon>
        <taxon>Chordata</taxon>
        <taxon>Craniata</taxon>
        <taxon>Vertebrata</taxon>
        <taxon>Euteleostomi</taxon>
        <taxon>Actinopterygii</taxon>
        <taxon>Neopterygii</taxon>
        <taxon>Teleostei</taxon>
        <taxon>Protacanthopterygii</taxon>
        <taxon>Esociformes</taxon>
        <taxon>Esocidae</taxon>
        <taxon>Esox</taxon>
    </lineage>
</organism>
<dbReference type="SUPFAM" id="SSF52540">
    <property type="entry name" value="P-loop containing nucleoside triphosphate hydrolases"/>
    <property type="match status" value="1"/>
</dbReference>
<dbReference type="FunFam" id="3.40.50.300:FF:000064">
    <property type="entry name" value="Septin 4"/>
    <property type="match status" value="1"/>
</dbReference>
<reference evidence="10" key="3">
    <citation type="submission" date="2025-08" db="UniProtKB">
        <authorList>
            <consortium name="Ensembl"/>
        </authorList>
    </citation>
    <scope>IDENTIFICATION</scope>
</reference>
<dbReference type="CDD" id="cd01850">
    <property type="entry name" value="CDC_Septin"/>
    <property type="match status" value="1"/>
</dbReference>
<evidence type="ECO:0000256" key="1">
    <source>
        <dbReference type="ARBA" id="ARBA00004496"/>
    </source>
</evidence>
<keyword evidence="6" id="KW-0131">Cell cycle</keyword>
<evidence type="ECO:0000256" key="5">
    <source>
        <dbReference type="ARBA" id="ARBA00023134"/>
    </source>
</evidence>
<dbReference type="Gene3D" id="3.40.50.300">
    <property type="entry name" value="P-loop containing nucleotide triphosphate hydrolases"/>
    <property type="match status" value="1"/>
</dbReference>
<dbReference type="GO" id="GO:0051301">
    <property type="term" value="P:cell division"/>
    <property type="evidence" value="ECO:0007669"/>
    <property type="project" value="UniProtKB-KW"/>
</dbReference>
<evidence type="ECO:0000256" key="8">
    <source>
        <dbReference type="SAM" id="SignalP"/>
    </source>
</evidence>
<dbReference type="GO" id="GO:0005525">
    <property type="term" value="F:GTP binding"/>
    <property type="evidence" value="ECO:0007669"/>
    <property type="project" value="UniProtKB-KW"/>
</dbReference>
<reference evidence="10" key="4">
    <citation type="submission" date="2025-09" db="UniProtKB">
        <authorList>
            <consortium name="Ensembl"/>
        </authorList>
    </citation>
    <scope>IDENTIFICATION</scope>
</reference>
<reference evidence="11" key="1">
    <citation type="journal article" date="2014" name="PLoS ONE">
        <title>The genome and linkage map of the northern pike (Esox lucius): conserved synteny revealed between the salmonid sister group and the Neoteleostei.</title>
        <authorList>
            <person name="Rondeau E.B."/>
            <person name="Minkley D.R."/>
            <person name="Leong J.S."/>
            <person name="Messmer A.M."/>
            <person name="Jantzen J.R."/>
            <person name="von Schalburg K.R."/>
            <person name="Lemon C."/>
            <person name="Bird N.H."/>
            <person name="Koop B.F."/>
        </authorList>
    </citation>
    <scope>NUCLEOTIDE SEQUENCE</scope>
</reference>
<dbReference type="Proteomes" id="UP000265140">
    <property type="component" value="Chromosome 7"/>
</dbReference>
<feature type="signal peptide" evidence="8">
    <location>
        <begin position="1"/>
        <end position="24"/>
    </location>
</feature>
<dbReference type="InterPro" id="IPR016491">
    <property type="entry name" value="Septin"/>
</dbReference>
<keyword evidence="11" id="KW-1185">Reference proteome</keyword>
<keyword evidence="2" id="KW-0963">Cytoplasm</keyword>
<evidence type="ECO:0000256" key="2">
    <source>
        <dbReference type="ARBA" id="ARBA00022490"/>
    </source>
</evidence>
<evidence type="ECO:0000256" key="3">
    <source>
        <dbReference type="ARBA" id="ARBA00022618"/>
    </source>
</evidence>
<evidence type="ECO:0000259" key="9">
    <source>
        <dbReference type="PROSITE" id="PS51719"/>
    </source>
</evidence>
<feature type="domain" description="Septin-type G" evidence="9">
    <location>
        <begin position="120"/>
        <end position="393"/>
    </location>
</feature>
<dbReference type="InterPro" id="IPR030379">
    <property type="entry name" value="G_SEPTIN_dom"/>
</dbReference>
<dbReference type="Ensembl" id="ENSELUT00000010498.3">
    <property type="protein sequence ID" value="ENSELUP00000005541.2"/>
    <property type="gene ID" value="ENSELUG00000006608.3"/>
</dbReference>
<feature type="chain" id="PRO_5027730732" description="Septin-type G domain-containing protein" evidence="8">
    <location>
        <begin position="25"/>
        <end position="479"/>
    </location>
</feature>
<keyword evidence="3" id="KW-0132">Cell division</keyword>
<dbReference type="InterPro" id="IPR027417">
    <property type="entry name" value="P-loop_NTPase"/>
</dbReference>
<evidence type="ECO:0000313" key="10">
    <source>
        <dbReference type="Ensembl" id="ENSELUP00000005541.2"/>
    </source>
</evidence>
<evidence type="ECO:0000313" key="11">
    <source>
        <dbReference type="Proteomes" id="UP000265140"/>
    </source>
</evidence>
<name>A0A3P8XLW6_ESOLU</name>
<dbReference type="GeneTree" id="ENSGT00940000157152"/>
<evidence type="ECO:0000256" key="7">
    <source>
        <dbReference type="RuleBase" id="RU004560"/>
    </source>
</evidence>